<accession>A0ABQ9I8W4</accession>
<dbReference type="Pfam" id="PF17921">
    <property type="entry name" value="Integrase_H2C2"/>
    <property type="match status" value="1"/>
</dbReference>
<evidence type="ECO:0000313" key="3">
    <source>
        <dbReference type="EMBL" id="KAJ8893090.1"/>
    </source>
</evidence>
<dbReference type="InterPro" id="IPR012337">
    <property type="entry name" value="RNaseH-like_sf"/>
</dbReference>
<feature type="domain" description="Integrase catalytic" evidence="2">
    <location>
        <begin position="47"/>
        <end position="139"/>
    </location>
</feature>
<reference evidence="3 4" key="1">
    <citation type="submission" date="2023-02" db="EMBL/GenBank/DDBJ databases">
        <title>LHISI_Scaffold_Assembly.</title>
        <authorList>
            <person name="Stuart O.P."/>
            <person name="Cleave R."/>
            <person name="Magrath M.J.L."/>
            <person name="Mikheyev A.S."/>
        </authorList>
    </citation>
    <scope>NUCLEOTIDE SEQUENCE [LARGE SCALE GENOMIC DNA]</scope>
    <source>
        <strain evidence="3">Daus_M_001</strain>
        <tissue evidence="3">Leg muscle</tissue>
    </source>
</reference>
<dbReference type="PANTHER" id="PTHR37984:SF5">
    <property type="entry name" value="PROTEIN NYNRIN-LIKE"/>
    <property type="match status" value="1"/>
</dbReference>
<sequence>MKQYHKSSIDGHQGAKRTLERLRSYCQWPNMREDIERYTKTCDSCQQNKLTQRKCSVDIVVPMPETEGGNRYMLTCQDALSKFTVAKPIPSQDEETVTKTFVEEIVLRYKIQHSIVTDQGSNFMSEMMKFTCKLLRGKN</sequence>
<dbReference type="InterPro" id="IPR001584">
    <property type="entry name" value="Integrase_cat-core"/>
</dbReference>
<dbReference type="PROSITE" id="PS50994">
    <property type="entry name" value="INTEGRASE"/>
    <property type="match status" value="1"/>
</dbReference>
<dbReference type="InterPro" id="IPR036397">
    <property type="entry name" value="RNaseH_sf"/>
</dbReference>
<keyword evidence="4" id="KW-1185">Reference proteome</keyword>
<organism evidence="3 4">
    <name type="scientific">Dryococelus australis</name>
    <dbReference type="NCBI Taxonomy" id="614101"/>
    <lineage>
        <taxon>Eukaryota</taxon>
        <taxon>Metazoa</taxon>
        <taxon>Ecdysozoa</taxon>
        <taxon>Arthropoda</taxon>
        <taxon>Hexapoda</taxon>
        <taxon>Insecta</taxon>
        <taxon>Pterygota</taxon>
        <taxon>Neoptera</taxon>
        <taxon>Polyneoptera</taxon>
        <taxon>Phasmatodea</taxon>
        <taxon>Verophasmatodea</taxon>
        <taxon>Anareolatae</taxon>
        <taxon>Phasmatidae</taxon>
        <taxon>Eurycanthinae</taxon>
        <taxon>Dryococelus</taxon>
    </lineage>
</organism>
<proteinExistence type="predicted"/>
<name>A0ABQ9I8W4_9NEOP</name>
<dbReference type="InterPro" id="IPR041588">
    <property type="entry name" value="Integrase_H2C2"/>
</dbReference>
<comment type="caution">
    <text evidence="3">The sequence shown here is derived from an EMBL/GenBank/DDBJ whole genome shotgun (WGS) entry which is preliminary data.</text>
</comment>
<evidence type="ECO:0000259" key="2">
    <source>
        <dbReference type="PROSITE" id="PS50994"/>
    </source>
</evidence>
<gene>
    <name evidence="3" type="ORF">PR048_005673</name>
</gene>
<dbReference type="EMBL" id="JARBHB010000002">
    <property type="protein sequence ID" value="KAJ8893090.1"/>
    <property type="molecule type" value="Genomic_DNA"/>
</dbReference>
<dbReference type="SUPFAM" id="SSF53098">
    <property type="entry name" value="Ribonuclease H-like"/>
    <property type="match status" value="1"/>
</dbReference>
<protein>
    <recommendedName>
        <fullName evidence="1">RNA-directed DNA polymerase</fullName>
        <ecNumber evidence="1">2.7.7.49</ecNumber>
    </recommendedName>
</protein>
<dbReference type="Pfam" id="PF00665">
    <property type="entry name" value="rve"/>
    <property type="match status" value="1"/>
</dbReference>
<evidence type="ECO:0000313" key="4">
    <source>
        <dbReference type="Proteomes" id="UP001159363"/>
    </source>
</evidence>
<dbReference type="InterPro" id="IPR050951">
    <property type="entry name" value="Retrovirus_Pol_polyprotein"/>
</dbReference>
<dbReference type="PANTHER" id="PTHR37984">
    <property type="entry name" value="PROTEIN CBG26694"/>
    <property type="match status" value="1"/>
</dbReference>
<evidence type="ECO:0000256" key="1">
    <source>
        <dbReference type="ARBA" id="ARBA00012493"/>
    </source>
</evidence>
<dbReference type="Gene3D" id="3.30.420.10">
    <property type="entry name" value="Ribonuclease H-like superfamily/Ribonuclease H"/>
    <property type="match status" value="1"/>
</dbReference>
<dbReference type="EC" id="2.7.7.49" evidence="1"/>
<dbReference type="Proteomes" id="UP001159363">
    <property type="component" value="Chromosome 2"/>
</dbReference>
<dbReference type="Gene3D" id="1.10.340.70">
    <property type="match status" value="1"/>
</dbReference>